<protein>
    <recommendedName>
        <fullName evidence="4">Major facilitator superfamily (MFS) profile domain-containing protein</fullName>
    </recommendedName>
</protein>
<evidence type="ECO:0000313" key="3">
    <source>
        <dbReference type="Proteomes" id="UP000006237"/>
    </source>
</evidence>
<dbReference type="SUPFAM" id="SSF103473">
    <property type="entry name" value="MFS general substrate transporter"/>
    <property type="match status" value="1"/>
</dbReference>
<keyword evidence="1" id="KW-0812">Transmembrane</keyword>
<dbReference type="InterPro" id="IPR036259">
    <property type="entry name" value="MFS_trans_sf"/>
</dbReference>
<feature type="transmembrane region" description="Helical" evidence="1">
    <location>
        <begin position="79"/>
        <end position="96"/>
    </location>
</feature>
<dbReference type="EMBL" id="ACHF01000004">
    <property type="protein sequence ID" value="EEI64477.1"/>
    <property type="molecule type" value="Genomic_DNA"/>
</dbReference>
<keyword evidence="1" id="KW-1133">Transmembrane helix</keyword>
<name>A0ABM9XTE6_9CORY</name>
<comment type="caution">
    <text evidence="2">The sequence shown here is derived from an EMBL/GenBank/DDBJ whole genome shotgun (WGS) entry which is preliminary data.</text>
</comment>
<gene>
    <name evidence="2" type="ORF">HMPREF0293_0012</name>
</gene>
<reference evidence="2 3" key="1">
    <citation type="submission" date="2009-01" db="EMBL/GenBank/DDBJ databases">
        <authorList>
            <person name="Qin X."/>
            <person name="Bachman B."/>
            <person name="Battles P."/>
            <person name="Bell A."/>
            <person name="Bess C."/>
            <person name="Bickham C."/>
            <person name="Chaboub L."/>
            <person name="Chen D."/>
            <person name="Coyle M."/>
            <person name="Deiros D.R."/>
            <person name="Dinh H."/>
            <person name="Forbes L."/>
            <person name="Fowler G."/>
            <person name="Francisco L."/>
            <person name="Fu Q."/>
            <person name="Gubbala S."/>
            <person name="Hale W."/>
            <person name="Han Y."/>
            <person name="Hemphill L."/>
            <person name="Highlander S.K."/>
            <person name="Hirani K."/>
            <person name="Hogues M."/>
            <person name="Jackson L."/>
            <person name="Jakkamsetti A."/>
            <person name="Javaid M."/>
            <person name="Jiang H."/>
            <person name="Korchina V."/>
            <person name="Kovar C."/>
            <person name="Lara F."/>
            <person name="Lee S."/>
            <person name="Mata R."/>
            <person name="Mathew T."/>
            <person name="Moen C."/>
            <person name="Morales K."/>
            <person name="Munidasa M."/>
            <person name="Nazareth L."/>
            <person name="Ngo R."/>
            <person name="Nguyen L."/>
            <person name="Okwuonu G."/>
            <person name="Ongeri F."/>
            <person name="Patil S."/>
            <person name="Petrosino J."/>
            <person name="Pham C."/>
            <person name="Pham P."/>
            <person name="Pu L.-L."/>
            <person name="Puazo M."/>
            <person name="Raj R."/>
            <person name="Reid J."/>
            <person name="Rouhana J."/>
            <person name="Saada N."/>
            <person name="Shang Y."/>
            <person name="Simmons D."/>
            <person name="Thornton R."/>
            <person name="Warren J."/>
            <person name="Weissenberger G."/>
            <person name="Zhang J."/>
            <person name="Zhang L."/>
            <person name="Zhou C."/>
            <person name="Zhu D."/>
            <person name="Muzny D."/>
            <person name="Worley K."/>
            <person name="Gibbs R."/>
        </authorList>
    </citation>
    <scope>NUCLEOTIDE SEQUENCE [LARGE SCALE GENOMIC DNA]</scope>
    <source>
        <strain evidence="2 3">ATCC 51866</strain>
    </source>
</reference>
<sequence length="97" mass="10867">MIADLVSARYVSAWATVMMPGVPLGGSTAAIIARWVVPFDPDWGWRCMFLIAIAVLPSDSEKSRETQRDARFFDLLNPTYRAVTIWFLIATFVTLLA</sequence>
<dbReference type="Proteomes" id="UP000006237">
    <property type="component" value="Unassembled WGS sequence"/>
</dbReference>
<evidence type="ECO:0008006" key="4">
    <source>
        <dbReference type="Google" id="ProtNLM"/>
    </source>
</evidence>
<evidence type="ECO:0000256" key="1">
    <source>
        <dbReference type="SAM" id="Phobius"/>
    </source>
</evidence>
<keyword evidence="1" id="KW-0472">Membrane</keyword>
<organism evidence="2 3">
    <name type="scientific">Corynebacterium glucuronolyticum ATCC 51866</name>
    <dbReference type="NCBI Taxonomy" id="548478"/>
    <lineage>
        <taxon>Bacteria</taxon>
        <taxon>Bacillati</taxon>
        <taxon>Actinomycetota</taxon>
        <taxon>Actinomycetes</taxon>
        <taxon>Mycobacteriales</taxon>
        <taxon>Corynebacteriaceae</taxon>
        <taxon>Corynebacterium</taxon>
    </lineage>
</organism>
<proteinExistence type="predicted"/>
<keyword evidence="3" id="KW-1185">Reference proteome</keyword>
<evidence type="ECO:0000313" key="2">
    <source>
        <dbReference type="EMBL" id="EEI64477.1"/>
    </source>
</evidence>
<accession>A0ABM9XTE6</accession>
<feature type="transmembrane region" description="Helical" evidence="1">
    <location>
        <begin position="12"/>
        <end position="37"/>
    </location>
</feature>
<dbReference type="RefSeq" id="WP_005393259.1">
    <property type="nucleotide sequence ID" value="NZ_GG667032.1"/>
</dbReference>